<dbReference type="Gene3D" id="3.10.450.50">
    <property type="match status" value="1"/>
</dbReference>
<evidence type="ECO:0000313" key="1">
    <source>
        <dbReference type="EMBL" id="SHF72928.1"/>
    </source>
</evidence>
<dbReference type="RefSeq" id="WP_073386068.1">
    <property type="nucleotide sequence ID" value="NZ_FQVU01000001.1"/>
</dbReference>
<dbReference type="AlphaFoldDB" id="A0A1M5E0Y0"/>
<evidence type="ECO:0008006" key="3">
    <source>
        <dbReference type="Google" id="ProtNLM"/>
    </source>
</evidence>
<protein>
    <recommendedName>
        <fullName evidence="3">SnoaL-like domain-containing protein</fullName>
    </recommendedName>
</protein>
<keyword evidence="2" id="KW-1185">Reference proteome</keyword>
<proteinExistence type="predicted"/>
<reference evidence="2" key="1">
    <citation type="submission" date="2016-11" db="EMBL/GenBank/DDBJ databases">
        <authorList>
            <person name="Varghese N."/>
            <person name="Submissions S."/>
        </authorList>
    </citation>
    <scope>NUCLEOTIDE SEQUENCE [LARGE SCALE GENOMIC DNA]</scope>
    <source>
        <strain evidence="2">DSM 45627</strain>
    </source>
</reference>
<dbReference type="InterPro" id="IPR032710">
    <property type="entry name" value="NTF2-like_dom_sf"/>
</dbReference>
<gene>
    <name evidence="1" type="ORF">SAMN05443575_0756</name>
</gene>
<sequence>MTARVGPDAEADRAAVAALVRTFFAAFASGPDLDDRVAALRAAFLPGAIVVRTCGTEPVGYDVDAFLEPRRALLAGEIAWQTVARFREWELTGRTDVFGDVAQHFCSYAKEWVEDGVRVTGRGMKTLQFVRTAAGWRISAGAWDDERPGLVLDPAGDADASA</sequence>
<dbReference type="STRING" id="1206085.SAMN05443575_0756"/>
<organism evidence="1 2">
    <name type="scientific">Jatrophihabitans endophyticus</name>
    <dbReference type="NCBI Taxonomy" id="1206085"/>
    <lineage>
        <taxon>Bacteria</taxon>
        <taxon>Bacillati</taxon>
        <taxon>Actinomycetota</taxon>
        <taxon>Actinomycetes</taxon>
        <taxon>Jatrophihabitantales</taxon>
        <taxon>Jatrophihabitantaceae</taxon>
        <taxon>Jatrophihabitans</taxon>
    </lineage>
</organism>
<dbReference type="SUPFAM" id="SSF54427">
    <property type="entry name" value="NTF2-like"/>
    <property type="match status" value="1"/>
</dbReference>
<evidence type="ECO:0000313" key="2">
    <source>
        <dbReference type="Proteomes" id="UP000186132"/>
    </source>
</evidence>
<dbReference type="OrthoDB" id="3870025at2"/>
<dbReference type="Proteomes" id="UP000186132">
    <property type="component" value="Unassembled WGS sequence"/>
</dbReference>
<accession>A0A1M5E0Y0</accession>
<dbReference type="EMBL" id="FQVU01000001">
    <property type="protein sequence ID" value="SHF72928.1"/>
    <property type="molecule type" value="Genomic_DNA"/>
</dbReference>
<name>A0A1M5E0Y0_9ACTN</name>